<keyword evidence="9" id="KW-1185">Reference proteome</keyword>
<dbReference type="Pfam" id="PF04632">
    <property type="entry name" value="FUSC"/>
    <property type="match status" value="1"/>
</dbReference>
<feature type="transmembrane region" description="Helical" evidence="7">
    <location>
        <begin position="47"/>
        <end position="64"/>
    </location>
</feature>
<proteinExistence type="predicted"/>
<feature type="transmembrane region" description="Helical" evidence="7">
    <location>
        <begin position="120"/>
        <end position="137"/>
    </location>
</feature>
<comment type="caution">
    <text evidence="8">The sequence shown here is derived from an EMBL/GenBank/DDBJ whole genome shotgun (WGS) entry which is preliminary data.</text>
</comment>
<dbReference type="PANTHER" id="PTHR30509:SF9">
    <property type="entry name" value="MULTIDRUG RESISTANCE PROTEIN MDTO"/>
    <property type="match status" value="1"/>
</dbReference>
<evidence type="ECO:0000313" key="9">
    <source>
        <dbReference type="Proteomes" id="UP000644441"/>
    </source>
</evidence>
<comment type="subcellular location">
    <subcellularLocation>
        <location evidence="1">Cell membrane</location>
        <topology evidence="1">Multi-pass membrane protein</topology>
    </subcellularLocation>
</comment>
<dbReference type="EMBL" id="ARXR01000019">
    <property type="protein sequence ID" value="MBF5053643.1"/>
    <property type="molecule type" value="Genomic_DNA"/>
</dbReference>
<name>A0ABS0AHP0_9GAMM</name>
<feature type="transmembrane region" description="Helical" evidence="7">
    <location>
        <begin position="95"/>
        <end position="113"/>
    </location>
</feature>
<keyword evidence="3" id="KW-1003">Cell membrane</keyword>
<evidence type="ECO:0000256" key="2">
    <source>
        <dbReference type="ARBA" id="ARBA00022448"/>
    </source>
</evidence>
<gene>
    <name evidence="8" type="ORF">ISO4_02245</name>
</gene>
<protein>
    <recommendedName>
        <fullName evidence="10">Fusaric acid resistance protein</fullName>
    </recommendedName>
</protein>
<feature type="transmembrane region" description="Helical" evidence="7">
    <location>
        <begin position="501"/>
        <end position="522"/>
    </location>
</feature>
<keyword evidence="4 7" id="KW-0812">Transmembrane</keyword>
<feature type="transmembrane region" description="Helical" evidence="7">
    <location>
        <begin position="71"/>
        <end position="89"/>
    </location>
</feature>
<accession>A0ABS0AHP0</accession>
<dbReference type="InterPro" id="IPR006726">
    <property type="entry name" value="PHBA_efflux_AaeB/fusaric-R"/>
</dbReference>
<keyword evidence="6 7" id="KW-0472">Membrane</keyword>
<feature type="transmembrane region" description="Helical" evidence="7">
    <location>
        <begin position="22"/>
        <end position="41"/>
    </location>
</feature>
<dbReference type="PANTHER" id="PTHR30509">
    <property type="entry name" value="P-HYDROXYBENZOIC ACID EFFLUX PUMP SUBUNIT-RELATED"/>
    <property type="match status" value="1"/>
</dbReference>
<dbReference type="RefSeq" id="WP_194856293.1">
    <property type="nucleotide sequence ID" value="NZ_ARXR01000019.1"/>
</dbReference>
<evidence type="ECO:0000256" key="7">
    <source>
        <dbReference type="SAM" id="Phobius"/>
    </source>
</evidence>
<feature type="transmembrane region" description="Helical" evidence="7">
    <location>
        <begin position="424"/>
        <end position="442"/>
    </location>
</feature>
<evidence type="ECO:0000256" key="5">
    <source>
        <dbReference type="ARBA" id="ARBA00022989"/>
    </source>
</evidence>
<keyword evidence="2" id="KW-0813">Transport</keyword>
<organism evidence="8 9">
    <name type="scientific">Alloalcanivorax venustensis ISO4</name>
    <dbReference type="NCBI Taxonomy" id="1177184"/>
    <lineage>
        <taxon>Bacteria</taxon>
        <taxon>Pseudomonadati</taxon>
        <taxon>Pseudomonadota</taxon>
        <taxon>Gammaproteobacteria</taxon>
        <taxon>Oceanospirillales</taxon>
        <taxon>Alcanivoracaceae</taxon>
        <taxon>Alloalcanivorax</taxon>
    </lineage>
</organism>
<sequence>MVFAAVRLPAFLREAGRREWQFTLRTFSAGMLALYIALALGLDEPKWALMTVYIVAQPLGGMVLAKGIYRLLGTLAGAAMAVVLVATLAQLHTLFFVALAVWLGLCTLCASLLRNFRSYAFVLAGYSALIVGVPAVLQPDQAFTMAVARVTEIGLGILCVSLMSVLVWPRSAGRSYLQQSREQLVGLIRLVADSAGGRLDAPALQRRRQALITSGMALEAQREHALFDSARLRRHAGLCRRLGHEMLALISSVGPLNTYVNRYAERHHQDQVALLLADIARLDPEASPAALRETLSALYQRARELARSLRGELLSHDEQRFYALQLVLEHSAELCDRLRSSVALYAMLTDQATPVRWRAGTSRLHLDYGQAWRNGARAALALGATVALWFWSAAPQGAAMEIQVGVICALFSTRDDPLAAVKGFIKGALLATVLATLYRLVLLPASDGFPALVLWLAPLYLLAGLAMARPATVATGTALTIFFPLLLDLRPVQDFSAAPLFNNMIGLGLGMGFAVLAFLLLWPGDDAARARCRLCRDLCRTLGRWPIRRRRPRHEMESQLYDRISRTLPRLDPDHPRDGELLQGALAAVTLGLGLLYMDALCRRGVPAPVRLALARLIRDTQRALRDGDQDRWLALAARADTVAGQCRRAYDSAASDGERRRLVRAVVRLRMQINIIRGNAGFFLSGSGDGPWRGLEANGAA</sequence>
<evidence type="ECO:0000313" key="8">
    <source>
        <dbReference type="EMBL" id="MBF5053643.1"/>
    </source>
</evidence>
<evidence type="ECO:0000256" key="4">
    <source>
        <dbReference type="ARBA" id="ARBA00022692"/>
    </source>
</evidence>
<feature type="transmembrane region" description="Helical" evidence="7">
    <location>
        <begin position="143"/>
        <end position="168"/>
    </location>
</feature>
<reference evidence="8 9" key="1">
    <citation type="submission" date="2012-09" db="EMBL/GenBank/DDBJ databases">
        <title>Genome Sequence of alkane-degrading Bacterium Alcanivorax venustensis ISO4.</title>
        <authorList>
            <person name="Lai Q."/>
            <person name="Shao Z."/>
        </authorList>
    </citation>
    <scope>NUCLEOTIDE SEQUENCE [LARGE SCALE GENOMIC DNA]</scope>
    <source>
        <strain evidence="8 9">ISO4</strain>
    </source>
</reference>
<keyword evidence="5 7" id="KW-1133">Transmembrane helix</keyword>
<evidence type="ECO:0000256" key="3">
    <source>
        <dbReference type="ARBA" id="ARBA00022475"/>
    </source>
</evidence>
<evidence type="ECO:0000256" key="1">
    <source>
        <dbReference type="ARBA" id="ARBA00004651"/>
    </source>
</evidence>
<feature type="transmembrane region" description="Helical" evidence="7">
    <location>
        <begin position="473"/>
        <end position="489"/>
    </location>
</feature>
<evidence type="ECO:0000256" key="6">
    <source>
        <dbReference type="ARBA" id="ARBA00023136"/>
    </source>
</evidence>
<dbReference type="Proteomes" id="UP000644441">
    <property type="component" value="Unassembled WGS sequence"/>
</dbReference>
<evidence type="ECO:0008006" key="10">
    <source>
        <dbReference type="Google" id="ProtNLM"/>
    </source>
</evidence>